<dbReference type="InterPro" id="IPR012337">
    <property type="entry name" value="RNaseH-like_sf"/>
</dbReference>
<feature type="non-terminal residue" evidence="11">
    <location>
        <position position="255"/>
    </location>
</feature>
<dbReference type="Pfam" id="PF00075">
    <property type="entry name" value="RNase_H"/>
    <property type="match status" value="1"/>
</dbReference>
<dbReference type="InterPro" id="IPR036397">
    <property type="entry name" value="RNaseH_sf"/>
</dbReference>
<feature type="domain" description="Integrase-type" evidence="9">
    <location>
        <begin position="207"/>
        <end position="248"/>
    </location>
</feature>
<dbReference type="OrthoDB" id="9395371at2759"/>
<evidence type="ECO:0000256" key="8">
    <source>
        <dbReference type="PROSITE-ProRule" id="PRU00450"/>
    </source>
</evidence>
<name>A0A7K6W2D8_STECA</name>
<dbReference type="PANTHER" id="PTHR41694">
    <property type="entry name" value="ENDOGENOUS RETROVIRUS GROUP K MEMBER POL PROTEIN"/>
    <property type="match status" value="1"/>
</dbReference>
<keyword evidence="1" id="KW-0808">Transferase</keyword>
<dbReference type="PROSITE" id="PS50876">
    <property type="entry name" value="ZF_INTEGRASE"/>
    <property type="match status" value="1"/>
</dbReference>
<accession>A0A7K6W2D8</accession>
<evidence type="ECO:0000256" key="4">
    <source>
        <dbReference type="ARBA" id="ARBA00022723"/>
    </source>
</evidence>
<keyword evidence="3" id="KW-0540">Nuclease</keyword>
<dbReference type="InterPro" id="IPR003308">
    <property type="entry name" value="Integrase_Zn-bd_dom_N"/>
</dbReference>
<protein>
    <submittedName>
        <fullName evidence="11">PO113 protein</fullName>
    </submittedName>
</protein>
<keyword evidence="2" id="KW-0548">Nucleotidyltransferase</keyword>
<evidence type="ECO:0000313" key="12">
    <source>
        <dbReference type="Proteomes" id="UP000516988"/>
    </source>
</evidence>
<evidence type="ECO:0000259" key="9">
    <source>
        <dbReference type="PROSITE" id="PS50876"/>
    </source>
</evidence>
<dbReference type="PROSITE" id="PS50879">
    <property type="entry name" value="RNASE_H_1"/>
    <property type="match status" value="1"/>
</dbReference>
<proteinExistence type="predicted"/>
<dbReference type="GO" id="GO:0004523">
    <property type="term" value="F:RNA-DNA hybrid ribonuclease activity"/>
    <property type="evidence" value="ECO:0007669"/>
    <property type="project" value="InterPro"/>
</dbReference>
<keyword evidence="6" id="KW-0378">Hydrolase</keyword>
<dbReference type="PANTHER" id="PTHR41694:SF3">
    <property type="entry name" value="RNA-DIRECTED DNA POLYMERASE-RELATED"/>
    <property type="match status" value="1"/>
</dbReference>
<keyword evidence="4" id="KW-0479">Metal-binding</keyword>
<keyword evidence="8" id="KW-0863">Zinc-finger</keyword>
<dbReference type="InterPro" id="IPR017856">
    <property type="entry name" value="Integrase-like_N"/>
</dbReference>
<keyword evidence="5" id="KW-0255">Endonuclease</keyword>
<feature type="domain" description="RNase H type-1" evidence="10">
    <location>
        <begin position="66"/>
        <end position="202"/>
    </location>
</feature>
<dbReference type="Proteomes" id="UP000516988">
    <property type="component" value="Unassembled WGS sequence"/>
</dbReference>
<dbReference type="GO" id="GO:0003964">
    <property type="term" value="F:RNA-directed DNA polymerase activity"/>
    <property type="evidence" value="ECO:0007669"/>
    <property type="project" value="UniProtKB-KW"/>
</dbReference>
<evidence type="ECO:0000256" key="1">
    <source>
        <dbReference type="ARBA" id="ARBA00022679"/>
    </source>
</evidence>
<evidence type="ECO:0000256" key="3">
    <source>
        <dbReference type="ARBA" id="ARBA00022722"/>
    </source>
</evidence>
<dbReference type="SUPFAM" id="SSF53098">
    <property type="entry name" value="Ribonuclease H-like"/>
    <property type="match status" value="1"/>
</dbReference>
<keyword evidence="7" id="KW-0695">RNA-directed DNA polymerase</keyword>
<sequence length="255" mass="28471">PGRKPGRLIIPIEGDYVSWCMANSLPFQLALEGFEGQVSYHLPSHKSLQTYSELKVIQKPLAVDSPVQGPTVFTDGSGKLGKAVVTWYDRKQWQELVNLVKGSPQLVELSAVIVAFKIFLHCAVSIVTDSAYVADVAQHVDRALLKEVNSEQLFSLLKMLWTVVSQHMLTYYILHIRSHTGLPGFIYEGNARANALAAPTRTPPVPDLVHQAFLSHHFFHQGARALVHQFKIPFADAKSIYRRLSRVSMTRTQTG</sequence>
<evidence type="ECO:0000256" key="6">
    <source>
        <dbReference type="ARBA" id="ARBA00022801"/>
    </source>
</evidence>
<dbReference type="SUPFAM" id="SSF46919">
    <property type="entry name" value="N-terminal Zn binding domain of HIV integrase"/>
    <property type="match status" value="1"/>
</dbReference>
<dbReference type="GO" id="GO:0008270">
    <property type="term" value="F:zinc ion binding"/>
    <property type="evidence" value="ECO:0007669"/>
    <property type="project" value="UniProtKB-KW"/>
</dbReference>
<dbReference type="GO" id="GO:0035613">
    <property type="term" value="F:RNA stem-loop binding"/>
    <property type="evidence" value="ECO:0007669"/>
    <property type="project" value="TreeGrafter"/>
</dbReference>
<evidence type="ECO:0000259" key="10">
    <source>
        <dbReference type="PROSITE" id="PS50879"/>
    </source>
</evidence>
<keyword evidence="8" id="KW-0862">Zinc</keyword>
<dbReference type="InterPro" id="IPR002156">
    <property type="entry name" value="RNaseH_domain"/>
</dbReference>
<evidence type="ECO:0000256" key="5">
    <source>
        <dbReference type="ARBA" id="ARBA00022759"/>
    </source>
</evidence>
<comment type="caution">
    <text evidence="11">The sequence shown here is derived from an EMBL/GenBank/DDBJ whole genome shotgun (WGS) entry which is preliminary data.</text>
</comment>
<dbReference type="EMBL" id="VZSC01003634">
    <property type="protein sequence ID" value="NWX41554.1"/>
    <property type="molecule type" value="Genomic_DNA"/>
</dbReference>
<keyword evidence="12" id="KW-1185">Reference proteome</keyword>
<dbReference type="Gene3D" id="3.30.420.10">
    <property type="entry name" value="Ribonuclease H-like superfamily/Ribonuclease H"/>
    <property type="match status" value="1"/>
</dbReference>
<evidence type="ECO:0000256" key="2">
    <source>
        <dbReference type="ARBA" id="ARBA00022695"/>
    </source>
</evidence>
<dbReference type="Gene3D" id="1.10.10.200">
    <property type="match status" value="1"/>
</dbReference>
<gene>
    <name evidence="11" type="primary">Hervk</name>
    <name evidence="11" type="ORF">STECAR_R15907</name>
</gene>
<evidence type="ECO:0000313" key="11">
    <source>
        <dbReference type="EMBL" id="NWX41554.1"/>
    </source>
</evidence>
<evidence type="ECO:0000256" key="7">
    <source>
        <dbReference type="ARBA" id="ARBA00022918"/>
    </source>
</evidence>
<feature type="non-terminal residue" evidence="11">
    <location>
        <position position="1"/>
    </location>
</feature>
<reference evidence="11 12" key="1">
    <citation type="submission" date="2019-09" db="EMBL/GenBank/DDBJ databases">
        <title>Bird 10,000 Genomes (B10K) Project - Family phase.</title>
        <authorList>
            <person name="Zhang G."/>
        </authorList>
    </citation>
    <scope>NUCLEOTIDE SEQUENCE [LARGE SCALE GENOMIC DNA]</scope>
    <source>
        <strain evidence="11">OUT-0004</strain>
    </source>
</reference>
<organism evidence="11 12">
    <name type="scientific">Steatornis caripensis</name>
    <name type="common">Oilbird</name>
    <dbReference type="NCBI Taxonomy" id="48435"/>
    <lineage>
        <taxon>Eukaryota</taxon>
        <taxon>Metazoa</taxon>
        <taxon>Chordata</taxon>
        <taxon>Craniata</taxon>
        <taxon>Vertebrata</taxon>
        <taxon>Euteleostomi</taxon>
        <taxon>Archelosauria</taxon>
        <taxon>Archosauria</taxon>
        <taxon>Dinosauria</taxon>
        <taxon>Saurischia</taxon>
        <taxon>Theropoda</taxon>
        <taxon>Coelurosauria</taxon>
        <taxon>Aves</taxon>
        <taxon>Neognathae</taxon>
        <taxon>Neoaves</taxon>
        <taxon>Strisores</taxon>
        <taxon>Caprimulgiformes</taxon>
        <taxon>Steatornithidae</taxon>
        <taxon>Steatornis</taxon>
    </lineage>
</organism>
<dbReference type="Pfam" id="PF02022">
    <property type="entry name" value="Integrase_Zn"/>
    <property type="match status" value="1"/>
</dbReference>
<dbReference type="AlphaFoldDB" id="A0A7K6W2D8"/>